<dbReference type="KEGG" id="metu:GNH96_08760"/>
<feature type="binding site" evidence="10">
    <location>
        <position position="398"/>
    </location>
    <ligand>
        <name>substrate</name>
    </ligand>
</feature>
<dbReference type="AlphaFoldDB" id="A0A858Q8B7"/>
<evidence type="ECO:0000256" key="4">
    <source>
        <dbReference type="ARBA" id="ARBA00022801"/>
    </source>
</evidence>
<dbReference type="EC" id="3.2.1.21" evidence="3 12"/>
<dbReference type="PRINTS" id="PR00131">
    <property type="entry name" value="GLHYDRLASE1"/>
</dbReference>
<evidence type="ECO:0000256" key="2">
    <source>
        <dbReference type="ARBA" id="ARBA00010838"/>
    </source>
</evidence>
<evidence type="ECO:0000256" key="10">
    <source>
        <dbReference type="PIRSR" id="PIRSR617736-2"/>
    </source>
</evidence>
<evidence type="ECO:0000256" key="3">
    <source>
        <dbReference type="ARBA" id="ARBA00012744"/>
    </source>
</evidence>
<dbReference type="NCBIfam" id="TIGR03356">
    <property type="entry name" value="BGL"/>
    <property type="match status" value="1"/>
</dbReference>
<feature type="binding site" evidence="10">
    <location>
        <position position="20"/>
    </location>
    <ligand>
        <name>substrate</name>
    </ligand>
</feature>
<dbReference type="FunFam" id="3.20.20.80:FF:000004">
    <property type="entry name" value="Beta-glucosidase 6-phospho-beta-glucosidase"/>
    <property type="match status" value="1"/>
</dbReference>
<organism evidence="13 14">
    <name type="scientific">Methylococcus geothermalis</name>
    <dbReference type="NCBI Taxonomy" id="2681310"/>
    <lineage>
        <taxon>Bacteria</taxon>
        <taxon>Pseudomonadati</taxon>
        <taxon>Pseudomonadota</taxon>
        <taxon>Gammaproteobacteria</taxon>
        <taxon>Methylococcales</taxon>
        <taxon>Methylococcaceae</taxon>
        <taxon>Methylococcus</taxon>
    </lineage>
</organism>
<evidence type="ECO:0000313" key="13">
    <source>
        <dbReference type="EMBL" id="QJD30051.1"/>
    </source>
</evidence>
<accession>A0A858Q8B7</accession>
<feature type="active site" description="Nucleophile" evidence="9 11">
    <location>
        <position position="351"/>
    </location>
</feature>
<dbReference type="SUPFAM" id="SSF51445">
    <property type="entry name" value="(Trans)glycosidases"/>
    <property type="match status" value="1"/>
</dbReference>
<dbReference type="InterPro" id="IPR017853">
    <property type="entry name" value="GH"/>
</dbReference>
<gene>
    <name evidence="13" type="ORF">GNH96_08760</name>
</gene>
<name>A0A858Q8B7_9GAMM</name>
<keyword evidence="8" id="KW-0624">Polysaccharide degradation</keyword>
<keyword evidence="5" id="KW-0136">Cellulose degradation</keyword>
<feature type="binding site" evidence="10">
    <location>
        <position position="165"/>
    </location>
    <ligand>
        <name>substrate</name>
    </ligand>
</feature>
<feature type="binding site" evidence="10">
    <location>
        <position position="121"/>
    </location>
    <ligand>
        <name>substrate</name>
    </ligand>
</feature>
<dbReference type="InterPro" id="IPR033132">
    <property type="entry name" value="GH_1_N_CS"/>
</dbReference>
<evidence type="ECO:0000256" key="6">
    <source>
        <dbReference type="ARBA" id="ARBA00023277"/>
    </source>
</evidence>
<dbReference type="GO" id="GO:0030245">
    <property type="term" value="P:cellulose catabolic process"/>
    <property type="evidence" value="ECO:0007669"/>
    <property type="project" value="UniProtKB-KW"/>
</dbReference>
<dbReference type="PANTHER" id="PTHR10353:SF36">
    <property type="entry name" value="LP05116P"/>
    <property type="match status" value="1"/>
</dbReference>
<dbReference type="InterPro" id="IPR018120">
    <property type="entry name" value="Glyco_hydro_1_AS"/>
</dbReference>
<evidence type="ECO:0000313" key="14">
    <source>
        <dbReference type="Proteomes" id="UP000503004"/>
    </source>
</evidence>
<keyword evidence="7 12" id="KW-0326">Glycosidase</keyword>
<keyword evidence="4 12" id="KW-0378">Hydrolase</keyword>
<dbReference type="RefSeq" id="WP_169603328.1">
    <property type="nucleotide sequence ID" value="NZ_CP046565.1"/>
</dbReference>
<evidence type="ECO:0000256" key="8">
    <source>
        <dbReference type="ARBA" id="ARBA00023326"/>
    </source>
</evidence>
<sequence length="450" mass="50731">MSRYEFPENFLWGVATSAYQVEGSPLADGAGPSNWHRFCRQPGRILNGDTGDLACDHYRRFREDIALMKELGLSAYRFSIAWSRVFPEGKGRLNPRGLAHYQSLVDTLLAHGIRPMATLYHWDLPAALEDAGGWANRDSAGWFADYAHTVIRALGDKIDFWATLNEPWVIMDAGYMSGVHPPGHVSPKEAPWVSHNLLRAHALGVQAFRADGRGQIGLVVNLEPKYAATSSRDDRAATERAHAYMNRQYLDPVLRGAYPEELAEIFGPHWPRFESEDLRLIQEPIDYLGINYYTRAVVKHDPRGGPLEVSAVPQRGAEHTAMGWEVYPQGLKDILRWVKARYGDIPLYITENGAAFADPPPADGRIDDRRRIAYYRSHLRALHEAIAEGVDVRGYFAWSLLDNFEWTYGYAKRFGLVQVDPASQQRRPKASAGFYAEVAQSNGAVLDREY</sequence>
<comment type="similarity">
    <text evidence="2 12">Belongs to the glycosyl hydrolase 1 family.</text>
</comment>
<evidence type="ECO:0000256" key="1">
    <source>
        <dbReference type="ARBA" id="ARBA00000448"/>
    </source>
</evidence>
<dbReference type="PROSITE" id="PS00653">
    <property type="entry name" value="GLYCOSYL_HYDROL_F1_2"/>
    <property type="match status" value="1"/>
</dbReference>
<dbReference type="InterPro" id="IPR017736">
    <property type="entry name" value="Glyco_hydro_1_beta-glucosidase"/>
</dbReference>
<dbReference type="GO" id="GO:0005829">
    <property type="term" value="C:cytosol"/>
    <property type="evidence" value="ECO:0007669"/>
    <property type="project" value="TreeGrafter"/>
</dbReference>
<evidence type="ECO:0000256" key="12">
    <source>
        <dbReference type="RuleBase" id="RU361175"/>
    </source>
</evidence>
<feature type="binding site" evidence="10">
    <location>
        <position position="293"/>
    </location>
    <ligand>
        <name>substrate</name>
    </ligand>
</feature>
<dbReference type="PANTHER" id="PTHR10353">
    <property type="entry name" value="GLYCOSYL HYDROLASE"/>
    <property type="match status" value="1"/>
</dbReference>
<dbReference type="Proteomes" id="UP000503004">
    <property type="component" value="Chromosome"/>
</dbReference>
<dbReference type="PROSITE" id="PS00572">
    <property type="entry name" value="GLYCOSYL_HYDROL_F1_1"/>
    <property type="match status" value="1"/>
</dbReference>
<dbReference type="Pfam" id="PF00232">
    <property type="entry name" value="Glyco_hydro_1"/>
    <property type="match status" value="1"/>
</dbReference>
<dbReference type="Gene3D" id="3.20.20.80">
    <property type="entry name" value="Glycosidases"/>
    <property type="match status" value="1"/>
</dbReference>
<evidence type="ECO:0000256" key="5">
    <source>
        <dbReference type="ARBA" id="ARBA00023001"/>
    </source>
</evidence>
<keyword evidence="6" id="KW-0119">Carbohydrate metabolism</keyword>
<reference evidence="14" key="1">
    <citation type="submission" date="2019-12" db="EMBL/GenBank/DDBJ databases">
        <authorList>
            <person name="Awala S.I."/>
            <person name="Rhee S.K."/>
        </authorList>
    </citation>
    <scope>NUCLEOTIDE SEQUENCE [LARGE SCALE GENOMIC DNA]</scope>
    <source>
        <strain evidence="14">IM1</strain>
    </source>
</reference>
<evidence type="ECO:0000256" key="7">
    <source>
        <dbReference type="ARBA" id="ARBA00023295"/>
    </source>
</evidence>
<evidence type="ECO:0000256" key="11">
    <source>
        <dbReference type="PROSITE-ProRule" id="PRU10055"/>
    </source>
</evidence>
<comment type="catalytic activity">
    <reaction evidence="1 12">
        <text>Hydrolysis of terminal, non-reducing beta-D-glucosyl residues with release of beta-D-glucose.</text>
        <dbReference type="EC" id="3.2.1.21"/>
    </reaction>
</comment>
<dbReference type="GO" id="GO:0008422">
    <property type="term" value="F:beta-glucosidase activity"/>
    <property type="evidence" value="ECO:0007669"/>
    <property type="project" value="UniProtKB-EC"/>
</dbReference>
<keyword evidence="14" id="KW-1185">Reference proteome</keyword>
<proteinExistence type="inferred from homology"/>
<dbReference type="EMBL" id="CP046565">
    <property type="protein sequence ID" value="QJD30051.1"/>
    <property type="molecule type" value="Genomic_DNA"/>
</dbReference>
<feature type="active site" description="Proton donor" evidence="9">
    <location>
        <position position="166"/>
    </location>
</feature>
<dbReference type="InterPro" id="IPR001360">
    <property type="entry name" value="Glyco_hydro_1"/>
</dbReference>
<protein>
    <recommendedName>
        <fullName evidence="3 12">Beta-glucosidase</fullName>
        <ecNumber evidence="3 12">3.2.1.21</ecNumber>
    </recommendedName>
</protein>
<feature type="binding site" evidence="10">
    <location>
        <begin position="405"/>
        <end position="406"/>
    </location>
    <ligand>
        <name>substrate</name>
    </ligand>
</feature>
<evidence type="ECO:0000256" key="9">
    <source>
        <dbReference type="PIRSR" id="PIRSR617736-1"/>
    </source>
</evidence>